<evidence type="ECO:0000256" key="8">
    <source>
        <dbReference type="ARBA" id="ARBA00034617"/>
    </source>
</evidence>
<dbReference type="EMBL" id="JAPWTK010000588">
    <property type="protein sequence ID" value="KAJ8938070.1"/>
    <property type="molecule type" value="Genomic_DNA"/>
</dbReference>
<dbReference type="FunFam" id="3.40.50.300:FF:001456">
    <property type="entry name" value="ATP-dependent DNA helicase"/>
    <property type="match status" value="1"/>
</dbReference>
<evidence type="ECO:0000256" key="6">
    <source>
        <dbReference type="ARBA" id="ARBA00023125"/>
    </source>
</evidence>
<evidence type="ECO:0000256" key="5">
    <source>
        <dbReference type="ARBA" id="ARBA00022840"/>
    </source>
</evidence>
<keyword evidence="3" id="KW-0378">Hydrolase</keyword>
<dbReference type="GO" id="GO:0005694">
    <property type="term" value="C:chromosome"/>
    <property type="evidence" value="ECO:0007669"/>
    <property type="project" value="TreeGrafter"/>
</dbReference>
<dbReference type="GO" id="GO:0009378">
    <property type="term" value="F:four-way junction helicase activity"/>
    <property type="evidence" value="ECO:0007669"/>
    <property type="project" value="TreeGrafter"/>
</dbReference>
<evidence type="ECO:0000256" key="1">
    <source>
        <dbReference type="ARBA" id="ARBA00005446"/>
    </source>
</evidence>
<dbReference type="InterPro" id="IPR004589">
    <property type="entry name" value="DNA_helicase_ATP-dep_RecQ"/>
</dbReference>
<dbReference type="InterPro" id="IPR027417">
    <property type="entry name" value="P-loop_NTPase"/>
</dbReference>
<reference evidence="13" key="1">
    <citation type="journal article" date="2023" name="Insect Mol. Biol.">
        <title>Genome sequencing provides insights into the evolution of gene families encoding plant cell wall-degrading enzymes in longhorned beetles.</title>
        <authorList>
            <person name="Shin N.R."/>
            <person name="Okamura Y."/>
            <person name="Kirsch R."/>
            <person name="Pauchet Y."/>
        </authorList>
    </citation>
    <scope>NUCLEOTIDE SEQUENCE</scope>
    <source>
        <strain evidence="13">AMC_N1</strain>
    </source>
</reference>
<dbReference type="GO" id="GO:0005524">
    <property type="term" value="F:ATP binding"/>
    <property type="evidence" value="ECO:0007669"/>
    <property type="project" value="UniProtKB-KW"/>
</dbReference>
<protein>
    <recommendedName>
        <fullName evidence="9">DNA 3'-5' helicase</fullName>
        <ecNumber evidence="9">5.6.2.4</ecNumber>
    </recommendedName>
    <alternativeName>
        <fullName evidence="10">DNA 3'-5' helicase Q1</fullName>
    </alternativeName>
</protein>
<proteinExistence type="inferred from homology"/>
<dbReference type="InterPro" id="IPR014001">
    <property type="entry name" value="Helicase_ATP-bd"/>
</dbReference>
<keyword evidence="7" id="KW-0413">Isomerase</keyword>
<keyword evidence="6" id="KW-0238">DNA-binding</keyword>
<comment type="caution">
    <text evidence="13">The sequence shown here is derived from an EMBL/GenBank/DDBJ whole genome shotgun (WGS) entry which is preliminary data.</text>
</comment>
<comment type="similarity">
    <text evidence="1">Belongs to the helicase family. RecQ subfamily.</text>
</comment>
<dbReference type="PROSITE" id="PS51194">
    <property type="entry name" value="HELICASE_CTER"/>
    <property type="match status" value="1"/>
</dbReference>
<evidence type="ECO:0000256" key="10">
    <source>
        <dbReference type="ARBA" id="ARBA00044566"/>
    </source>
</evidence>
<dbReference type="InterPro" id="IPR011545">
    <property type="entry name" value="DEAD/DEAH_box_helicase_dom"/>
</dbReference>
<dbReference type="GO" id="GO:0000724">
    <property type="term" value="P:double-strand break repair via homologous recombination"/>
    <property type="evidence" value="ECO:0007669"/>
    <property type="project" value="TreeGrafter"/>
</dbReference>
<dbReference type="NCBIfam" id="TIGR00614">
    <property type="entry name" value="recQ_fam"/>
    <property type="match status" value="1"/>
</dbReference>
<dbReference type="EC" id="5.6.2.4" evidence="9"/>
<dbReference type="SMART" id="SM00490">
    <property type="entry name" value="HELICc"/>
    <property type="match status" value="1"/>
</dbReference>
<dbReference type="InterPro" id="IPR001650">
    <property type="entry name" value="Helicase_C-like"/>
</dbReference>
<organism evidence="13 14">
    <name type="scientific">Aromia moschata</name>
    <dbReference type="NCBI Taxonomy" id="1265417"/>
    <lineage>
        <taxon>Eukaryota</taxon>
        <taxon>Metazoa</taxon>
        <taxon>Ecdysozoa</taxon>
        <taxon>Arthropoda</taxon>
        <taxon>Hexapoda</taxon>
        <taxon>Insecta</taxon>
        <taxon>Pterygota</taxon>
        <taxon>Neoptera</taxon>
        <taxon>Endopterygota</taxon>
        <taxon>Coleoptera</taxon>
        <taxon>Polyphaga</taxon>
        <taxon>Cucujiformia</taxon>
        <taxon>Chrysomeloidea</taxon>
        <taxon>Cerambycidae</taxon>
        <taxon>Cerambycinae</taxon>
        <taxon>Callichromatini</taxon>
        <taxon>Aromia</taxon>
    </lineage>
</organism>
<dbReference type="GO" id="GO:0043138">
    <property type="term" value="F:3'-5' DNA helicase activity"/>
    <property type="evidence" value="ECO:0007669"/>
    <property type="project" value="UniProtKB-EC"/>
</dbReference>
<feature type="domain" description="Helicase C-terminal" evidence="12">
    <location>
        <begin position="126"/>
        <end position="247"/>
    </location>
</feature>
<name>A0AAV8XH16_9CUCU</name>
<evidence type="ECO:0000256" key="2">
    <source>
        <dbReference type="ARBA" id="ARBA00022741"/>
    </source>
</evidence>
<sequence>MISESSHLNLLYVTPEWVAKSKVFMNFLQKCFDKGHLKRIVIDEVHCCSTWGHDFRPEYNHLGFFKSMFPGVPILGLTATATMSVLIDIQNMLNLNDALIITAPFNRPNLYYKVINKPLDKNDCLNILEKLLKGKYKDQSGIIYTSTVKECEDISKALKDRGLKVKFYHGQLEPDVKRIIHERWLRNNYQAVIATIAFGMGIDKPDVRFVIHHAIPKSMEGLYQESGRAGRDGKKSDCILMFNLSDF</sequence>
<dbReference type="PANTHER" id="PTHR13710:SF105">
    <property type="entry name" value="ATP-DEPENDENT DNA HELICASE Q1"/>
    <property type="match status" value="1"/>
</dbReference>
<dbReference type="Pfam" id="PF00271">
    <property type="entry name" value="Helicase_C"/>
    <property type="match status" value="1"/>
</dbReference>
<dbReference type="Proteomes" id="UP001162162">
    <property type="component" value="Unassembled WGS sequence"/>
</dbReference>
<evidence type="ECO:0000313" key="14">
    <source>
        <dbReference type="Proteomes" id="UP001162162"/>
    </source>
</evidence>
<dbReference type="GO" id="GO:0016787">
    <property type="term" value="F:hydrolase activity"/>
    <property type="evidence" value="ECO:0007669"/>
    <property type="project" value="UniProtKB-KW"/>
</dbReference>
<evidence type="ECO:0000256" key="4">
    <source>
        <dbReference type="ARBA" id="ARBA00022806"/>
    </source>
</evidence>
<evidence type="ECO:0000259" key="12">
    <source>
        <dbReference type="PROSITE" id="PS51194"/>
    </source>
</evidence>
<dbReference type="PROSITE" id="PS51192">
    <property type="entry name" value="HELICASE_ATP_BIND_1"/>
    <property type="match status" value="1"/>
</dbReference>
<comment type="catalytic activity">
    <reaction evidence="8">
        <text>Couples ATP hydrolysis with the unwinding of duplex DNA by translocating in the 3'-5' direction.</text>
        <dbReference type="EC" id="5.6.2.4"/>
    </reaction>
</comment>
<dbReference type="PANTHER" id="PTHR13710">
    <property type="entry name" value="DNA HELICASE RECQ FAMILY MEMBER"/>
    <property type="match status" value="1"/>
</dbReference>
<evidence type="ECO:0000313" key="13">
    <source>
        <dbReference type="EMBL" id="KAJ8938070.1"/>
    </source>
</evidence>
<dbReference type="AlphaFoldDB" id="A0AAV8XH16"/>
<dbReference type="Pfam" id="PF00270">
    <property type="entry name" value="DEAD"/>
    <property type="match status" value="1"/>
</dbReference>
<gene>
    <name evidence="13" type="ORF">NQ318_014551</name>
</gene>
<dbReference type="Gene3D" id="3.40.50.300">
    <property type="entry name" value="P-loop containing nucleotide triphosphate hydrolases"/>
    <property type="match status" value="2"/>
</dbReference>
<keyword evidence="2" id="KW-0547">Nucleotide-binding</keyword>
<dbReference type="SUPFAM" id="SSF52540">
    <property type="entry name" value="P-loop containing nucleoside triphosphate hydrolases"/>
    <property type="match status" value="1"/>
</dbReference>
<evidence type="ECO:0000256" key="9">
    <source>
        <dbReference type="ARBA" id="ARBA00034808"/>
    </source>
</evidence>
<keyword evidence="4" id="KW-0347">Helicase</keyword>
<keyword evidence="5" id="KW-0067">ATP-binding</keyword>
<dbReference type="GO" id="GO:0005737">
    <property type="term" value="C:cytoplasm"/>
    <property type="evidence" value="ECO:0007669"/>
    <property type="project" value="TreeGrafter"/>
</dbReference>
<keyword evidence="14" id="KW-1185">Reference proteome</keyword>
<feature type="domain" description="Helicase ATP-binding" evidence="11">
    <location>
        <begin position="1"/>
        <end position="99"/>
    </location>
</feature>
<dbReference type="CDD" id="cd18794">
    <property type="entry name" value="SF2_C_RecQ"/>
    <property type="match status" value="1"/>
</dbReference>
<dbReference type="GO" id="GO:0003677">
    <property type="term" value="F:DNA binding"/>
    <property type="evidence" value="ECO:0007669"/>
    <property type="project" value="UniProtKB-KW"/>
</dbReference>
<evidence type="ECO:0000256" key="3">
    <source>
        <dbReference type="ARBA" id="ARBA00022801"/>
    </source>
</evidence>
<evidence type="ECO:0000259" key="11">
    <source>
        <dbReference type="PROSITE" id="PS51192"/>
    </source>
</evidence>
<evidence type="ECO:0000256" key="7">
    <source>
        <dbReference type="ARBA" id="ARBA00023235"/>
    </source>
</evidence>
<accession>A0AAV8XH16</accession>